<dbReference type="SUPFAM" id="SSF46785">
    <property type="entry name" value="Winged helix' DNA-binding domain"/>
    <property type="match status" value="1"/>
</dbReference>
<accession>A0ABT1GUF3</accession>
<keyword evidence="1" id="KW-0238">DNA-binding</keyword>
<keyword evidence="3" id="KW-1185">Reference proteome</keyword>
<evidence type="ECO:0000313" key="2">
    <source>
        <dbReference type="EMBL" id="MCP2012645.1"/>
    </source>
</evidence>
<dbReference type="NCBIfam" id="TIGR00738">
    <property type="entry name" value="rrf2_super"/>
    <property type="match status" value="1"/>
</dbReference>
<dbReference type="Pfam" id="PF02082">
    <property type="entry name" value="Rrf2"/>
    <property type="match status" value="1"/>
</dbReference>
<dbReference type="PANTHER" id="PTHR33221:SF4">
    <property type="entry name" value="HTH-TYPE TRANSCRIPTIONAL REPRESSOR NSRR"/>
    <property type="match status" value="1"/>
</dbReference>
<sequence>MYDVFTVHVYPNADWTIMRLTTFTDYSLRTLLHLGMNRDCLVTIQDIADTHNISKNHLMKVVHQLGVAGYIDTVRGRNGGLRLKMEPSDINLGAVVRATETDFHMAECFNTSSNTCPLVTNCRLKHALATATFAYLASLDTQNLAMLLPDKQENAATPIKYHRAPVAA</sequence>
<dbReference type="EMBL" id="JALJZU010000024">
    <property type="protein sequence ID" value="MCP2012645.1"/>
    <property type="molecule type" value="Genomic_DNA"/>
</dbReference>
<reference evidence="2" key="1">
    <citation type="submission" date="2022-03" db="EMBL/GenBank/DDBJ databases">
        <title>Genome Encyclopedia of Bacteria and Archaea VI: Functional Genomics of Type Strains.</title>
        <authorList>
            <person name="Whitman W."/>
        </authorList>
    </citation>
    <scope>NUCLEOTIDE SEQUENCE</scope>
    <source>
        <strain evidence="2">HSC-15S17</strain>
    </source>
</reference>
<dbReference type="Proteomes" id="UP001162889">
    <property type="component" value="Unassembled WGS sequence"/>
</dbReference>
<evidence type="ECO:0000313" key="3">
    <source>
        <dbReference type="Proteomes" id="UP001162889"/>
    </source>
</evidence>
<evidence type="ECO:0000256" key="1">
    <source>
        <dbReference type="ARBA" id="ARBA00023125"/>
    </source>
</evidence>
<protein>
    <submittedName>
        <fullName evidence="2">Rrf2 family nitric oxide-sensitive transcriptional repressor</fullName>
    </submittedName>
</protein>
<comment type="caution">
    <text evidence="2">The sequence shown here is derived from an EMBL/GenBank/DDBJ whole genome shotgun (WGS) entry which is preliminary data.</text>
</comment>
<proteinExistence type="predicted"/>
<gene>
    <name evidence="2" type="ORF">L1274_006416</name>
</gene>
<dbReference type="PROSITE" id="PS51197">
    <property type="entry name" value="HTH_RRF2_2"/>
    <property type="match status" value="1"/>
</dbReference>
<dbReference type="InterPro" id="IPR036390">
    <property type="entry name" value="WH_DNA-bd_sf"/>
</dbReference>
<name>A0ABT1GUF3_9BURK</name>
<dbReference type="PANTHER" id="PTHR33221">
    <property type="entry name" value="WINGED HELIX-TURN-HELIX TRANSCRIPTIONAL REGULATOR, RRF2 FAMILY"/>
    <property type="match status" value="1"/>
</dbReference>
<dbReference type="Gene3D" id="1.10.10.10">
    <property type="entry name" value="Winged helix-like DNA-binding domain superfamily/Winged helix DNA-binding domain"/>
    <property type="match status" value="1"/>
</dbReference>
<dbReference type="InterPro" id="IPR036388">
    <property type="entry name" value="WH-like_DNA-bd_sf"/>
</dbReference>
<organism evidence="2 3">
    <name type="scientific">Duganella violaceipulchra</name>
    <dbReference type="NCBI Taxonomy" id="2849652"/>
    <lineage>
        <taxon>Bacteria</taxon>
        <taxon>Pseudomonadati</taxon>
        <taxon>Pseudomonadota</taxon>
        <taxon>Betaproteobacteria</taxon>
        <taxon>Burkholderiales</taxon>
        <taxon>Oxalobacteraceae</taxon>
        <taxon>Telluria group</taxon>
        <taxon>Duganella</taxon>
    </lineage>
</organism>
<dbReference type="InterPro" id="IPR000944">
    <property type="entry name" value="Tscrpt_reg_Rrf2"/>
</dbReference>